<dbReference type="Pfam" id="PF19573">
    <property type="entry name" value="DUF6089"/>
    <property type="match status" value="1"/>
</dbReference>
<dbReference type="Proteomes" id="UP001589654">
    <property type="component" value="Unassembled WGS sequence"/>
</dbReference>
<dbReference type="InterPro" id="IPR045743">
    <property type="entry name" value="DUF6089"/>
</dbReference>
<dbReference type="EMBL" id="JBHMEW010000008">
    <property type="protein sequence ID" value="MFB9210763.1"/>
    <property type="molecule type" value="Genomic_DNA"/>
</dbReference>
<dbReference type="RefSeq" id="WP_290247007.1">
    <property type="nucleotide sequence ID" value="NZ_JAUFQT010000001.1"/>
</dbReference>
<organism evidence="2 3">
    <name type="scientific">Echinicola jeungdonensis</name>
    <dbReference type="NCBI Taxonomy" id="709343"/>
    <lineage>
        <taxon>Bacteria</taxon>
        <taxon>Pseudomonadati</taxon>
        <taxon>Bacteroidota</taxon>
        <taxon>Cytophagia</taxon>
        <taxon>Cytophagales</taxon>
        <taxon>Cyclobacteriaceae</taxon>
        <taxon>Echinicola</taxon>
    </lineage>
</organism>
<reference evidence="2 3" key="1">
    <citation type="submission" date="2024-09" db="EMBL/GenBank/DDBJ databases">
        <authorList>
            <person name="Sun Q."/>
            <person name="Mori K."/>
        </authorList>
    </citation>
    <scope>NUCLEOTIDE SEQUENCE [LARGE SCALE GENOMIC DNA]</scope>
    <source>
        <strain evidence="2 3">CECT 7682</strain>
    </source>
</reference>
<keyword evidence="3" id="KW-1185">Reference proteome</keyword>
<protein>
    <submittedName>
        <fullName evidence="2">DUF6089 family protein</fullName>
    </submittedName>
</protein>
<sequence>MRKIKNLLCIVFVGIVSLVFLIMPGSLQAQQNEYGLGLGVATYSGDIIRRVDPGQIGLQGTFFGRRNFDNVWSIRFGTSVARLNAADSVRPLDAMAEARNAFFKGTLIEGHALMEFHFLDYLAPHSKFRYTPYGFIGFGYALFFGNGRSFEGNPDNPQGGVEESYSLGTPVIPFGIGIKYHLRERLFLALEMGFRPTVTDFLDKIEYNENYISRFPDPDYVPDPDDPYDVPPPYGVNYGNKSDKDWYYFLGVTLSYSFHQVECYKY</sequence>
<evidence type="ECO:0000259" key="1">
    <source>
        <dbReference type="Pfam" id="PF19573"/>
    </source>
</evidence>
<accession>A0ABV5J1R9</accession>
<name>A0ABV5J1R9_9BACT</name>
<evidence type="ECO:0000313" key="2">
    <source>
        <dbReference type="EMBL" id="MFB9210763.1"/>
    </source>
</evidence>
<evidence type="ECO:0000313" key="3">
    <source>
        <dbReference type="Proteomes" id="UP001589654"/>
    </source>
</evidence>
<proteinExistence type="predicted"/>
<comment type="caution">
    <text evidence="2">The sequence shown here is derived from an EMBL/GenBank/DDBJ whole genome shotgun (WGS) entry which is preliminary data.</text>
</comment>
<feature type="domain" description="DUF6089" evidence="1">
    <location>
        <begin position="16"/>
        <end position="210"/>
    </location>
</feature>
<gene>
    <name evidence="2" type="ORF">ACFFUR_03030</name>
</gene>